<dbReference type="STRING" id="1348632.GCA_001591745_00118"/>
<dbReference type="AlphaFoldDB" id="A0A2A5S4A8"/>
<keyword evidence="1" id="KW-0472">Membrane</keyword>
<organism evidence="2 3">
    <name type="scientific">Pseudolactococcus plantarum</name>
    <dbReference type="NCBI Taxonomy" id="1365"/>
    <lineage>
        <taxon>Bacteria</taxon>
        <taxon>Bacillati</taxon>
        <taxon>Bacillota</taxon>
        <taxon>Bacilli</taxon>
        <taxon>Lactobacillales</taxon>
        <taxon>Streptococcaceae</taxon>
        <taxon>Pseudolactococcus</taxon>
    </lineage>
</organism>
<sequence length="86" mass="9867">MLYFIFLSLYYYLPRAILVRTTNVIDSLINARQSIALGLSLIFVGVYLLQYVAKRFKKVNLSLLLMSYYGVYVIGAIVTFIVIGFK</sequence>
<dbReference type="EMBL" id="JXJX01000001">
    <property type="protein sequence ID" value="PCS08281.1"/>
    <property type="molecule type" value="Genomic_DNA"/>
</dbReference>
<reference evidence="2 3" key="1">
    <citation type="submission" date="2014-12" db="EMBL/GenBank/DDBJ databases">
        <title>Draft genome sequences of 10 type strains of Lactococcus.</title>
        <authorList>
            <person name="Sun Z."/>
            <person name="Zhong Z."/>
            <person name="Liu W."/>
            <person name="Zhang W."/>
            <person name="Zhang H."/>
        </authorList>
    </citation>
    <scope>NUCLEOTIDE SEQUENCE [LARGE SCALE GENOMIC DNA]</scope>
    <source>
        <strain evidence="2 3">DSM 20686</strain>
    </source>
</reference>
<keyword evidence="1" id="KW-0812">Transmembrane</keyword>
<dbReference type="Proteomes" id="UP000242246">
    <property type="component" value="Unassembled WGS sequence"/>
</dbReference>
<gene>
    <name evidence="2" type="ORF">RU87_GL000104</name>
</gene>
<accession>A0A2A5S4A8</accession>
<proteinExistence type="predicted"/>
<comment type="caution">
    <text evidence="2">The sequence shown here is derived from an EMBL/GenBank/DDBJ whole genome shotgun (WGS) entry which is preliminary data.</text>
</comment>
<feature type="transmembrane region" description="Helical" evidence="1">
    <location>
        <begin position="35"/>
        <end position="53"/>
    </location>
</feature>
<evidence type="ECO:0000256" key="1">
    <source>
        <dbReference type="SAM" id="Phobius"/>
    </source>
</evidence>
<keyword evidence="1" id="KW-1133">Transmembrane helix</keyword>
<protein>
    <submittedName>
        <fullName evidence="2">Uncharacterized protein</fullName>
    </submittedName>
</protein>
<keyword evidence="3" id="KW-1185">Reference proteome</keyword>
<feature type="transmembrane region" description="Helical" evidence="1">
    <location>
        <begin position="65"/>
        <end position="85"/>
    </location>
</feature>
<name>A0A2A5S4A8_9LACT</name>
<evidence type="ECO:0000313" key="2">
    <source>
        <dbReference type="EMBL" id="PCS08281.1"/>
    </source>
</evidence>
<evidence type="ECO:0000313" key="3">
    <source>
        <dbReference type="Proteomes" id="UP000242246"/>
    </source>
</evidence>